<dbReference type="AlphaFoldDB" id="A0A6J8DE56"/>
<dbReference type="OrthoDB" id="10066342at2759"/>
<dbReference type="SUPFAM" id="SSF57716">
    <property type="entry name" value="Glucocorticoid receptor-like (DNA-binding domain)"/>
    <property type="match status" value="1"/>
</dbReference>
<evidence type="ECO:0000256" key="7">
    <source>
        <dbReference type="ARBA" id="ARBA00022833"/>
    </source>
</evidence>
<dbReference type="SUPFAM" id="SSF53067">
    <property type="entry name" value="Actin-like ATPase domain"/>
    <property type="match status" value="1"/>
</dbReference>
<keyword evidence="5 9" id="KW-0863">Zinc-finger</keyword>
<dbReference type="Gene3D" id="3.30.420.40">
    <property type="match status" value="1"/>
</dbReference>
<name>A0A6J8DE56_MYTCO</name>
<comment type="similarity">
    <text evidence="2">Belongs to the FGGY kinase family.</text>
</comment>
<dbReference type="GO" id="GO:0005829">
    <property type="term" value="C:cytosol"/>
    <property type="evidence" value="ECO:0007669"/>
    <property type="project" value="TreeGrafter"/>
</dbReference>
<feature type="domain" description="THAP-type" evidence="10">
    <location>
        <begin position="208"/>
        <end position="295"/>
    </location>
</feature>
<keyword evidence="3 11" id="KW-0808">Transferase</keyword>
<dbReference type="Pfam" id="PF13359">
    <property type="entry name" value="DDE_Tnp_4"/>
    <property type="match status" value="1"/>
</dbReference>
<comment type="cofactor">
    <cofactor evidence="1">
        <name>a divalent metal cation</name>
        <dbReference type="ChEBI" id="CHEBI:60240"/>
    </cofactor>
</comment>
<dbReference type="InterPro" id="IPR043129">
    <property type="entry name" value="ATPase_NBD"/>
</dbReference>
<keyword evidence="7" id="KW-0862">Zinc</keyword>
<evidence type="ECO:0000256" key="3">
    <source>
        <dbReference type="ARBA" id="ARBA00022679"/>
    </source>
</evidence>
<evidence type="ECO:0000256" key="9">
    <source>
        <dbReference type="PROSITE-ProRule" id="PRU00309"/>
    </source>
</evidence>
<dbReference type="PANTHER" id="PTHR10196:SF57">
    <property type="entry name" value="XYLULOSE KINASE"/>
    <property type="match status" value="1"/>
</dbReference>
<proteinExistence type="inferred from homology"/>
<gene>
    <name evidence="11" type="ORF">MCOR_39616</name>
</gene>
<dbReference type="EMBL" id="CACVKT020007152">
    <property type="protein sequence ID" value="CAC5405987.1"/>
    <property type="molecule type" value="Genomic_DNA"/>
</dbReference>
<dbReference type="GO" id="GO:0003677">
    <property type="term" value="F:DNA binding"/>
    <property type="evidence" value="ECO:0007669"/>
    <property type="project" value="UniProtKB-UniRule"/>
</dbReference>
<sequence length="543" mass="61699">MVGRRKRQIFGGNMSGNSVYLGFDFSTQQIKCVAIDEELNFICEKAVRFDTDLPEFKTQGGVHVHDDRVTVTVPTALWIKALDILLFRLQNGLFDFSNVIGISGCGQQHGSVYWKKGSKLKLSKLKPMASLHDQLKDGFSVPESPIWMDASTMTQCQKLEESVGGPLKLAEITGSRAFVRMTGEQIMKISQNDPEAYANTEVKHKSEGVKHCCYGTCNSDTRYRHRDDMKDVFFIPFRKPITQREKCERWIKACGRLQEDFNVDKIKRCTYMCSKHFVGGKGPTDIHPDPMPALLHNDEQLRRFQRKRKAPTPRSKPIKVSKKDVSTAAECLLQLSNQLLPEHESSSSVSLDPESIVACTENMTVGCEKGTQTDSLPTEHKEVQTIYEKNFLNAKIENMLLKNEIKLTRCDDKCDSAKSTPLSLHSIKDDDVKMKLFTGLYYDQFLALIEFLGDSVNNLTYWDGKNTKENTDRGFTIDDVLMSRQAVLNIPPFLGKRAEYTPEEELKTRRVLLKARIHVERVIEHVKTFKLSVGIFSFIVTDS</sequence>
<evidence type="ECO:0000256" key="4">
    <source>
        <dbReference type="ARBA" id="ARBA00022723"/>
    </source>
</evidence>
<dbReference type="InterPro" id="IPR027806">
    <property type="entry name" value="HARBI1_dom"/>
</dbReference>
<dbReference type="EC" id="2.7.1.17" evidence="11"/>
<accession>A0A6J8DE56</accession>
<reference evidence="11 12" key="1">
    <citation type="submission" date="2020-06" db="EMBL/GenBank/DDBJ databases">
        <authorList>
            <person name="Li R."/>
            <person name="Bekaert M."/>
        </authorList>
    </citation>
    <scope>NUCLEOTIDE SEQUENCE [LARGE SCALE GENOMIC DNA]</scope>
    <source>
        <strain evidence="12">wild</strain>
    </source>
</reference>
<keyword evidence="6" id="KW-0418">Kinase</keyword>
<protein>
    <submittedName>
        <fullName evidence="11">XylB</fullName>
        <ecNumber evidence="11">2.7.1.17</ecNumber>
    </submittedName>
</protein>
<dbReference type="Pfam" id="PF05485">
    <property type="entry name" value="THAP"/>
    <property type="match status" value="1"/>
</dbReference>
<dbReference type="GO" id="GO:0008270">
    <property type="term" value="F:zinc ion binding"/>
    <property type="evidence" value="ECO:0007669"/>
    <property type="project" value="UniProtKB-KW"/>
</dbReference>
<evidence type="ECO:0000256" key="6">
    <source>
        <dbReference type="ARBA" id="ARBA00022777"/>
    </source>
</evidence>
<dbReference type="GO" id="GO:0005997">
    <property type="term" value="P:xylulose metabolic process"/>
    <property type="evidence" value="ECO:0007669"/>
    <property type="project" value="TreeGrafter"/>
</dbReference>
<evidence type="ECO:0000313" key="11">
    <source>
        <dbReference type="EMBL" id="CAC5405987.1"/>
    </source>
</evidence>
<dbReference type="Proteomes" id="UP000507470">
    <property type="component" value="Unassembled WGS sequence"/>
</dbReference>
<dbReference type="InterPro" id="IPR006612">
    <property type="entry name" value="THAP_Znf"/>
</dbReference>
<evidence type="ECO:0000256" key="1">
    <source>
        <dbReference type="ARBA" id="ARBA00001968"/>
    </source>
</evidence>
<dbReference type="PROSITE" id="PS50950">
    <property type="entry name" value="ZF_THAP"/>
    <property type="match status" value="1"/>
</dbReference>
<keyword evidence="12" id="KW-1185">Reference proteome</keyword>
<evidence type="ECO:0000256" key="2">
    <source>
        <dbReference type="ARBA" id="ARBA00009156"/>
    </source>
</evidence>
<dbReference type="GO" id="GO:0004856">
    <property type="term" value="F:D-xylulokinase activity"/>
    <property type="evidence" value="ECO:0007669"/>
    <property type="project" value="UniProtKB-EC"/>
</dbReference>
<evidence type="ECO:0000313" key="12">
    <source>
        <dbReference type="Proteomes" id="UP000507470"/>
    </source>
</evidence>
<keyword evidence="4" id="KW-0479">Metal-binding</keyword>
<evidence type="ECO:0000256" key="5">
    <source>
        <dbReference type="ARBA" id="ARBA00022771"/>
    </source>
</evidence>
<dbReference type="PANTHER" id="PTHR10196">
    <property type="entry name" value="SUGAR KINASE"/>
    <property type="match status" value="1"/>
</dbReference>
<evidence type="ECO:0000256" key="8">
    <source>
        <dbReference type="ARBA" id="ARBA00023125"/>
    </source>
</evidence>
<organism evidence="11 12">
    <name type="scientific">Mytilus coruscus</name>
    <name type="common">Sea mussel</name>
    <dbReference type="NCBI Taxonomy" id="42192"/>
    <lineage>
        <taxon>Eukaryota</taxon>
        <taxon>Metazoa</taxon>
        <taxon>Spiralia</taxon>
        <taxon>Lophotrochozoa</taxon>
        <taxon>Mollusca</taxon>
        <taxon>Bivalvia</taxon>
        <taxon>Autobranchia</taxon>
        <taxon>Pteriomorphia</taxon>
        <taxon>Mytilida</taxon>
        <taxon>Mytiloidea</taxon>
        <taxon>Mytilidae</taxon>
        <taxon>Mytilinae</taxon>
        <taxon>Mytilus</taxon>
    </lineage>
</organism>
<keyword evidence="8 9" id="KW-0238">DNA-binding</keyword>
<evidence type="ECO:0000259" key="10">
    <source>
        <dbReference type="PROSITE" id="PS50950"/>
    </source>
</evidence>